<protein>
    <submittedName>
        <fullName evidence="2">Uncharacterized protein</fullName>
    </submittedName>
</protein>
<accession>A0A067R2Q1</accession>
<proteinExistence type="predicted"/>
<dbReference type="InParanoid" id="A0A067R2Q1"/>
<evidence type="ECO:0000313" key="3">
    <source>
        <dbReference type="Proteomes" id="UP000027135"/>
    </source>
</evidence>
<dbReference type="EMBL" id="KK853051">
    <property type="protein sequence ID" value="KDR12030.1"/>
    <property type="molecule type" value="Genomic_DNA"/>
</dbReference>
<sequence>MLVVTGGSSRRRENSLICILLAGLFGGRAGKSETSVEGQASKQTEASRRTVDQARGSFSIQWLDPKRRSLCVFEREESFYTLLKQCLFLYRRLFRKSEQDNFRF</sequence>
<evidence type="ECO:0000313" key="2">
    <source>
        <dbReference type="EMBL" id="KDR12030.1"/>
    </source>
</evidence>
<organism evidence="2 3">
    <name type="scientific">Zootermopsis nevadensis</name>
    <name type="common">Dampwood termite</name>
    <dbReference type="NCBI Taxonomy" id="136037"/>
    <lineage>
        <taxon>Eukaryota</taxon>
        <taxon>Metazoa</taxon>
        <taxon>Ecdysozoa</taxon>
        <taxon>Arthropoda</taxon>
        <taxon>Hexapoda</taxon>
        <taxon>Insecta</taxon>
        <taxon>Pterygota</taxon>
        <taxon>Neoptera</taxon>
        <taxon>Polyneoptera</taxon>
        <taxon>Dictyoptera</taxon>
        <taxon>Blattodea</taxon>
        <taxon>Blattoidea</taxon>
        <taxon>Termitoidae</taxon>
        <taxon>Termopsidae</taxon>
        <taxon>Zootermopsis</taxon>
    </lineage>
</organism>
<reference evidence="2 3" key="1">
    <citation type="journal article" date="2014" name="Nat. Commun.">
        <title>Molecular traces of alternative social organization in a termite genome.</title>
        <authorList>
            <person name="Terrapon N."/>
            <person name="Li C."/>
            <person name="Robertson H.M."/>
            <person name="Ji L."/>
            <person name="Meng X."/>
            <person name="Booth W."/>
            <person name="Chen Z."/>
            <person name="Childers C.P."/>
            <person name="Glastad K.M."/>
            <person name="Gokhale K."/>
            <person name="Gowin J."/>
            <person name="Gronenberg W."/>
            <person name="Hermansen R.A."/>
            <person name="Hu H."/>
            <person name="Hunt B.G."/>
            <person name="Huylmans A.K."/>
            <person name="Khalil S.M."/>
            <person name="Mitchell R.D."/>
            <person name="Munoz-Torres M.C."/>
            <person name="Mustard J.A."/>
            <person name="Pan H."/>
            <person name="Reese J.T."/>
            <person name="Scharf M.E."/>
            <person name="Sun F."/>
            <person name="Vogel H."/>
            <person name="Xiao J."/>
            <person name="Yang W."/>
            <person name="Yang Z."/>
            <person name="Yang Z."/>
            <person name="Zhou J."/>
            <person name="Zhu J."/>
            <person name="Brent C.S."/>
            <person name="Elsik C.G."/>
            <person name="Goodisman M.A."/>
            <person name="Liberles D.A."/>
            <person name="Roe R.M."/>
            <person name="Vargo E.L."/>
            <person name="Vilcinskas A."/>
            <person name="Wang J."/>
            <person name="Bornberg-Bauer E."/>
            <person name="Korb J."/>
            <person name="Zhang G."/>
            <person name="Liebig J."/>
        </authorList>
    </citation>
    <scope>NUCLEOTIDE SEQUENCE [LARGE SCALE GENOMIC DNA]</scope>
    <source>
        <tissue evidence="2">Whole organism</tissue>
    </source>
</reference>
<feature type="compositionally biased region" description="Polar residues" evidence="1">
    <location>
        <begin position="32"/>
        <end position="44"/>
    </location>
</feature>
<dbReference type="Proteomes" id="UP000027135">
    <property type="component" value="Unassembled WGS sequence"/>
</dbReference>
<dbReference type="AlphaFoldDB" id="A0A067R2Q1"/>
<keyword evidence="3" id="KW-1185">Reference proteome</keyword>
<feature type="region of interest" description="Disordered" evidence="1">
    <location>
        <begin position="29"/>
        <end position="50"/>
    </location>
</feature>
<evidence type="ECO:0000256" key="1">
    <source>
        <dbReference type="SAM" id="MobiDB-lite"/>
    </source>
</evidence>
<name>A0A067R2Q1_ZOONE</name>
<gene>
    <name evidence="2" type="ORF">L798_13863</name>
</gene>